<name>A0A437PWG3_9BACT</name>
<dbReference type="SUPFAM" id="SSF52777">
    <property type="entry name" value="CoA-dependent acyltransferases"/>
    <property type="match status" value="1"/>
</dbReference>
<keyword evidence="11" id="KW-1185">Reference proteome</keyword>
<dbReference type="CDD" id="cd06849">
    <property type="entry name" value="lipoyl_domain"/>
    <property type="match status" value="1"/>
</dbReference>
<dbReference type="PROSITE" id="PS51826">
    <property type="entry name" value="PSBD"/>
    <property type="match status" value="1"/>
</dbReference>
<protein>
    <recommendedName>
        <fullName evidence="7">Dihydrolipoamide acetyltransferase component of pyruvate dehydrogenase complex</fullName>
        <ecNumber evidence="7">2.3.1.-</ecNumber>
    </recommendedName>
</protein>
<dbReference type="InterPro" id="IPR000089">
    <property type="entry name" value="Biotin_lipoyl"/>
</dbReference>
<dbReference type="Proteomes" id="UP000282832">
    <property type="component" value="Unassembled WGS sequence"/>
</dbReference>
<evidence type="ECO:0000256" key="3">
    <source>
        <dbReference type="ARBA" id="ARBA00011484"/>
    </source>
</evidence>
<feature type="domain" description="Peripheral subunit-binding (PSBD)" evidence="9">
    <location>
        <begin position="125"/>
        <end position="165"/>
    </location>
</feature>
<dbReference type="Gene3D" id="2.40.50.100">
    <property type="match status" value="1"/>
</dbReference>
<dbReference type="PANTHER" id="PTHR43178">
    <property type="entry name" value="DIHYDROLIPOAMIDE ACETYLTRANSFERASE COMPONENT OF PYRUVATE DEHYDROGENASE COMPLEX"/>
    <property type="match status" value="1"/>
</dbReference>
<proteinExistence type="inferred from homology"/>
<evidence type="ECO:0000259" key="9">
    <source>
        <dbReference type="PROSITE" id="PS51826"/>
    </source>
</evidence>
<evidence type="ECO:0000313" key="11">
    <source>
        <dbReference type="Proteomes" id="UP000282832"/>
    </source>
</evidence>
<evidence type="ECO:0000259" key="8">
    <source>
        <dbReference type="PROSITE" id="PS50968"/>
    </source>
</evidence>
<dbReference type="Pfam" id="PF00364">
    <property type="entry name" value="Biotin_lipoyl"/>
    <property type="match status" value="1"/>
</dbReference>
<keyword evidence="6 7" id="KW-0012">Acyltransferase</keyword>
<organism evidence="10 11">
    <name type="scientific">Sandaracinomonas limnophila</name>
    <dbReference type="NCBI Taxonomy" id="1862386"/>
    <lineage>
        <taxon>Bacteria</taxon>
        <taxon>Pseudomonadati</taxon>
        <taxon>Bacteroidota</taxon>
        <taxon>Cytophagia</taxon>
        <taxon>Cytophagales</taxon>
        <taxon>Flectobacillaceae</taxon>
        <taxon>Sandaracinomonas</taxon>
    </lineage>
</organism>
<keyword evidence="5 7" id="KW-0450">Lipoyl</keyword>
<evidence type="ECO:0000256" key="2">
    <source>
        <dbReference type="ARBA" id="ARBA00007317"/>
    </source>
</evidence>
<keyword evidence="4 7" id="KW-0808">Transferase</keyword>
<feature type="domain" description="Lipoyl-binding" evidence="8">
    <location>
        <begin position="3"/>
        <end position="78"/>
    </location>
</feature>
<dbReference type="EMBL" id="SACY01000001">
    <property type="protein sequence ID" value="RVU26605.1"/>
    <property type="molecule type" value="Genomic_DNA"/>
</dbReference>
<dbReference type="EC" id="2.3.1.-" evidence="7"/>
<comment type="similarity">
    <text evidence="2 7">Belongs to the 2-oxoacid dehydrogenase family.</text>
</comment>
<dbReference type="AlphaFoldDB" id="A0A437PWG3"/>
<dbReference type="PANTHER" id="PTHR43178:SF5">
    <property type="entry name" value="LIPOAMIDE ACYLTRANSFERASE COMPONENT OF BRANCHED-CHAIN ALPHA-KETO ACID DEHYDROGENASE COMPLEX, MITOCHONDRIAL"/>
    <property type="match status" value="1"/>
</dbReference>
<evidence type="ECO:0000256" key="7">
    <source>
        <dbReference type="RuleBase" id="RU003423"/>
    </source>
</evidence>
<comment type="subunit">
    <text evidence="3">Forms a 24-polypeptide structural core with octahedral symmetry.</text>
</comment>
<dbReference type="PROSITE" id="PS00189">
    <property type="entry name" value="LIPOYL"/>
    <property type="match status" value="1"/>
</dbReference>
<dbReference type="GO" id="GO:0031405">
    <property type="term" value="F:lipoic acid binding"/>
    <property type="evidence" value="ECO:0007669"/>
    <property type="project" value="TreeGrafter"/>
</dbReference>
<dbReference type="InterPro" id="IPR011053">
    <property type="entry name" value="Single_hybrid_motif"/>
</dbReference>
<evidence type="ECO:0000256" key="4">
    <source>
        <dbReference type="ARBA" id="ARBA00022679"/>
    </source>
</evidence>
<dbReference type="GO" id="GO:0005737">
    <property type="term" value="C:cytoplasm"/>
    <property type="evidence" value="ECO:0007669"/>
    <property type="project" value="TreeGrafter"/>
</dbReference>
<dbReference type="Gene3D" id="3.30.559.10">
    <property type="entry name" value="Chloramphenicol acetyltransferase-like domain"/>
    <property type="match status" value="1"/>
</dbReference>
<sequence>MALTEIIMPKMGESIMEATVLTWLKKPGEFVEADEFILEVATDKIDTEVPSPIAGVIKEVLVKEGEIAEIGKPICVIDASENQQINSEIPSPVSFQDVFQANDSLANLTDLSLSNPEDGETGNPWISPLIKQICLQENVSQRELSTIKGTGLNNRITKKDVLNYIAIRNSKHTISSGTLSQGAGMRLPGDVVTEMDRMRKMISERMVDSKRVAPHVTSFIETDMTDVVLFRENLKTHFKEKYKEAFTYTPILLMATAKALSDFKGMNISVEGNFIVQHDQINLGMAVALPTGNLIVPVIHEADKLSLLELTQKVNDLSNRARLNKLKPADLEGGTFSVSNIGSFGNIMGTPIIVQPQVGILAFGVIEKKPAVITTKNGDEIAIRSKMYISHSYDHRVVDGSLGGSFLKRVSDYLEKILDWVEVKEL</sequence>
<dbReference type="GO" id="GO:0016407">
    <property type="term" value="F:acetyltransferase activity"/>
    <property type="evidence" value="ECO:0007669"/>
    <property type="project" value="TreeGrafter"/>
</dbReference>
<dbReference type="Pfam" id="PF02817">
    <property type="entry name" value="E3_binding"/>
    <property type="match status" value="1"/>
</dbReference>
<dbReference type="Gene3D" id="4.10.320.10">
    <property type="entry name" value="E3-binding domain"/>
    <property type="match status" value="1"/>
</dbReference>
<dbReference type="RefSeq" id="WP_127802157.1">
    <property type="nucleotide sequence ID" value="NZ_SACY01000001.1"/>
</dbReference>
<dbReference type="SUPFAM" id="SSF51230">
    <property type="entry name" value="Single hybrid motif"/>
    <property type="match status" value="1"/>
</dbReference>
<dbReference type="InterPro" id="IPR003016">
    <property type="entry name" value="2-oxoA_DH_lipoyl-BS"/>
</dbReference>
<dbReference type="PROSITE" id="PS50968">
    <property type="entry name" value="BIOTINYL_LIPOYL"/>
    <property type="match status" value="1"/>
</dbReference>
<dbReference type="Pfam" id="PF00198">
    <property type="entry name" value="2-oxoacid_dh"/>
    <property type="match status" value="1"/>
</dbReference>
<evidence type="ECO:0000256" key="1">
    <source>
        <dbReference type="ARBA" id="ARBA00001938"/>
    </source>
</evidence>
<evidence type="ECO:0000256" key="5">
    <source>
        <dbReference type="ARBA" id="ARBA00022823"/>
    </source>
</evidence>
<dbReference type="InterPro" id="IPR050743">
    <property type="entry name" value="2-oxoacid_DH_E2_comp"/>
</dbReference>
<dbReference type="InterPro" id="IPR001078">
    <property type="entry name" value="2-oxoacid_DH_actylTfrase"/>
</dbReference>
<dbReference type="InterPro" id="IPR023213">
    <property type="entry name" value="CAT-like_dom_sf"/>
</dbReference>
<comment type="cofactor">
    <cofactor evidence="1 7">
        <name>(R)-lipoate</name>
        <dbReference type="ChEBI" id="CHEBI:83088"/>
    </cofactor>
</comment>
<gene>
    <name evidence="10" type="ORF">EOJ36_01020</name>
</gene>
<reference evidence="10 11" key="1">
    <citation type="submission" date="2019-01" db="EMBL/GenBank/DDBJ databases">
        <authorList>
            <person name="Chen W.-M."/>
        </authorList>
    </citation>
    <scope>NUCLEOTIDE SEQUENCE [LARGE SCALE GENOMIC DNA]</scope>
    <source>
        <strain evidence="10 11">FSY-15</strain>
    </source>
</reference>
<dbReference type="InterPro" id="IPR036625">
    <property type="entry name" value="E3-bd_dom_sf"/>
</dbReference>
<accession>A0A437PWG3</accession>
<comment type="caution">
    <text evidence="10">The sequence shown here is derived from an EMBL/GenBank/DDBJ whole genome shotgun (WGS) entry which is preliminary data.</text>
</comment>
<dbReference type="SUPFAM" id="SSF47005">
    <property type="entry name" value="Peripheral subunit-binding domain of 2-oxo acid dehydrogenase complex"/>
    <property type="match status" value="1"/>
</dbReference>
<evidence type="ECO:0000256" key="6">
    <source>
        <dbReference type="ARBA" id="ARBA00023315"/>
    </source>
</evidence>
<dbReference type="InterPro" id="IPR004167">
    <property type="entry name" value="PSBD"/>
</dbReference>
<evidence type="ECO:0000313" key="10">
    <source>
        <dbReference type="EMBL" id="RVU26605.1"/>
    </source>
</evidence>
<dbReference type="OrthoDB" id="9805770at2"/>